<sequence>SVFRALSQNFKIDVIPNLLAHGKSYGHCFVKKYNSHKLYATSRFDRFFGHHLRISKYWPFTTY</sequence>
<gene>
    <name evidence="1" type="ORF">B296_00016589</name>
</gene>
<dbReference type="EMBL" id="AMZH03002190">
    <property type="protein sequence ID" value="RRT76456.1"/>
    <property type="molecule type" value="Genomic_DNA"/>
</dbReference>
<accession>A0A427AJT9</accession>
<evidence type="ECO:0000313" key="1">
    <source>
        <dbReference type="EMBL" id="RRT76456.1"/>
    </source>
</evidence>
<feature type="non-terminal residue" evidence="1">
    <location>
        <position position="1"/>
    </location>
</feature>
<dbReference type="AlphaFoldDB" id="A0A427AJT9"/>
<comment type="caution">
    <text evidence="1">The sequence shown here is derived from an EMBL/GenBank/DDBJ whole genome shotgun (WGS) entry which is preliminary data.</text>
</comment>
<name>A0A427AJT9_ENSVE</name>
<dbReference type="Proteomes" id="UP000287651">
    <property type="component" value="Unassembled WGS sequence"/>
</dbReference>
<proteinExistence type="predicted"/>
<evidence type="ECO:0000313" key="2">
    <source>
        <dbReference type="Proteomes" id="UP000287651"/>
    </source>
</evidence>
<reference evidence="1 2" key="1">
    <citation type="journal article" date="2014" name="Agronomy (Basel)">
        <title>A Draft Genome Sequence for Ensete ventricosum, the Drought-Tolerant Tree Against Hunger.</title>
        <authorList>
            <person name="Harrison J."/>
            <person name="Moore K.A."/>
            <person name="Paszkiewicz K."/>
            <person name="Jones T."/>
            <person name="Grant M."/>
            <person name="Ambacheew D."/>
            <person name="Muzemil S."/>
            <person name="Studholme D.J."/>
        </authorList>
    </citation>
    <scope>NUCLEOTIDE SEQUENCE [LARGE SCALE GENOMIC DNA]</scope>
</reference>
<protein>
    <submittedName>
        <fullName evidence="1">Uncharacterized protein</fullName>
    </submittedName>
</protein>
<organism evidence="1 2">
    <name type="scientific">Ensete ventricosum</name>
    <name type="common">Abyssinian banana</name>
    <name type="synonym">Musa ensete</name>
    <dbReference type="NCBI Taxonomy" id="4639"/>
    <lineage>
        <taxon>Eukaryota</taxon>
        <taxon>Viridiplantae</taxon>
        <taxon>Streptophyta</taxon>
        <taxon>Embryophyta</taxon>
        <taxon>Tracheophyta</taxon>
        <taxon>Spermatophyta</taxon>
        <taxon>Magnoliopsida</taxon>
        <taxon>Liliopsida</taxon>
        <taxon>Zingiberales</taxon>
        <taxon>Musaceae</taxon>
        <taxon>Ensete</taxon>
    </lineage>
</organism>